<protein>
    <submittedName>
        <fullName evidence="2">Uncharacterized protein</fullName>
    </submittedName>
</protein>
<reference evidence="2" key="1">
    <citation type="journal article" date="2013" name="Nat. Commun.">
        <title>Whole-genome sequencing of Oryza brachyantha reveals mechanisms underlying Oryza genome evolution.</title>
        <authorList>
            <person name="Chen J."/>
            <person name="Huang Q."/>
            <person name="Gao D."/>
            <person name="Wang J."/>
            <person name="Lang Y."/>
            <person name="Liu T."/>
            <person name="Li B."/>
            <person name="Bai Z."/>
            <person name="Luis Goicoechea J."/>
            <person name="Liang C."/>
            <person name="Chen C."/>
            <person name="Zhang W."/>
            <person name="Sun S."/>
            <person name="Liao Y."/>
            <person name="Zhang X."/>
            <person name="Yang L."/>
            <person name="Song C."/>
            <person name="Wang M."/>
            <person name="Shi J."/>
            <person name="Liu G."/>
            <person name="Liu J."/>
            <person name="Zhou H."/>
            <person name="Zhou W."/>
            <person name="Yu Q."/>
            <person name="An N."/>
            <person name="Chen Y."/>
            <person name="Cai Q."/>
            <person name="Wang B."/>
            <person name="Liu B."/>
            <person name="Min J."/>
            <person name="Huang Y."/>
            <person name="Wu H."/>
            <person name="Li Z."/>
            <person name="Zhang Y."/>
            <person name="Yin Y."/>
            <person name="Song W."/>
            <person name="Jiang J."/>
            <person name="Jackson S.A."/>
            <person name="Wing R.A."/>
            <person name="Wang J."/>
            <person name="Chen M."/>
        </authorList>
    </citation>
    <scope>NUCLEOTIDE SEQUENCE [LARGE SCALE GENOMIC DNA]</scope>
    <source>
        <strain evidence="2">cv. IRGC 101232</strain>
    </source>
</reference>
<proteinExistence type="predicted"/>
<evidence type="ECO:0000313" key="3">
    <source>
        <dbReference type="Proteomes" id="UP000006038"/>
    </source>
</evidence>
<name>J3MYI6_ORYBR</name>
<feature type="compositionally biased region" description="Basic and acidic residues" evidence="1">
    <location>
        <begin position="53"/>
        <end position="65"/>
    </location>
</feature>
<dbReference type="Proteomes" id="UP000006038">
    <property type="component" value="Chromosome 9"/>
</dbReference>
<evidence type="ECO:0000256" key="1">
    <source>
        <dbReference type="SAM" id="MobiDB-lite"/>
    </source>
</evidence>
<accession>J3MYI6</accession>
<feature type="region of interest" description="Disordered" evidence="1">
    <location>
        <begin position="37"/>
        <end position="65"/>
    </location>
</feature>
<sequence length="126" mass="14325">MQNPSKRLRKRIMARTQSRNGQGILALLLLVHDPRHERAPDAVPPAGAVRPDQPPEHVLPRQERPFLCPERDGELQLLPDRRELEPRARPPRHQHAVGLHDRCLVRRRRGANVPHPPRDGAPAAGR</sequence>
<keyword evidence="3" id="KW-1185">Reference proteome</keyword>
<dbReference type="EnsemblPlants" id="OB09G20650.1">
    <property type="protein sequence ID" value="OB09G20650.1"/>
    <property type="gene ID" value="OB09G20650"/>
</dbReference>
<evidence type="ECO:0000313" key="2">
    <source>
        <dbReference type="EnsemblPlants" id="OB09G20650.1"/>
    </source>
</evidence>
<dbReference type="Gramene" id="OB09G20650.1">
    <property type="protein sequence ID" value="OB09G20650.1"/>
    <property type="gene ID" value="OB09G20650"/>
</dbReference>
<feature type="region of interest" description="Disordered" evidence="1">
    <location>
        <begin position="80"/>
        <end position="126"/>
    </location>
</feature>
<dbReference type="AlphaFoldDB" id="J3MYI6"/>
<dbReference type="HOGENOM" id="CLU_1987311_0_0_1"/>
<reference evidence="2" key="2">
    <citation type="submission" date="2013-04" db="UniProtKB">
        <authorList>
            <consortium name="EnsemblPlants"/>
        </authorList>
    </citation>
    <scope>IDENTIFICATION</scope>
</reference>
<organism evidence="2">
    <name type="scientific">Oryza brachyantha</name>
    <name type="common">malo sina</name>
    <dbReference type="NCBI Taxonomy" id="4533"/>
    <lineage>
        <taxon>Eukaryota</taxon>
        <taxon>Viridiplantae</taxon>
        <taxon>Streptophyta</taxon>
        <taxon>Embryophyta</taxon>
        <taxon>Tracheophyta</taxon>
        <taxon>Spermatophyta</taxon>
        <taxon>Magnoliopsida</taxon>
        <taxon>Liliopsida</taxon>
        <taxon>Poales</taxon>
        <taxon>Poaceae</taxon>
        <taxon>BOP clade</taxon>
        <taxon>Oryzoideae</taxon>
        <taxon>Oryzeae</taxon>
        <taxon>Oryzinae</taxon>
        <taxon>Oryza</taxon>
    </lineage>
</organism>